<feature type="transmembrane region" description="Helical" evidence="10">
    <location>
        <begin position="157"/>
        <end position="175"/>
    </location>
</feature>
<dbReference type="PANTHER" id="PTHR30487:SF0">
    <property type="entry name" value="PREPILIN LEADER PEPTIDASE_N-METHYLTRANSFERASE-RELATED"/>
    <property type="match status" value="1"/>
</dbReference>
<keyword evidence="9" id="KW-0645">Protease</keyword>
<feature type="domain" description="Prepilin type IV endopeptidase peptidase" evidence="11">
    <location>
        <begin position="111"/>
        <end position="222"/>
    </location>
</feature>
<feature type="transmembrane region" description="Helical" evidence="10">
    <location>
        <begin position="133"/>
        <end position="151"/>
    </location>
</feature>
<dbReference type="EMBL" id="JAHBAY010000003">
    <property type="protein sequence ID" value="MBT0768949.1"/>
    <property type="molecule type" value="Genomic_DNA"/>
</dbReference>
<comment type="function">
    <text evidence="9">Plays an essential role in type IV pili and type II pseudopili formation by proteolytically removing the leader sequence from substrate proteins and subsequently monomethylating the alpha-amino group of the newly exposed N-terminal phenylalanine.</text>
</comment>
<feature type="domain" description="Prepilin peptidase A24 N-terminal" evidence="12">
    <location>
        <begin position="18"/>
        <end position="97"/>
    </location>
</feature>
<dbReference type="EC" id="3.4.23.43" evidence="9"/>
<organism evidence="13 14">
    <name type="scientific">Kineosporia corallincola</name>
    <dbReference type="NCBI Taxonomy" id="2835133"/>
    <lineage>
        <taxon>Bacteria</taxon>
        <taxon>Bacillati</taxon>
        <taxon>Actinomycetota</taxon>
        <taxon>Actinomycetes</taxon>
        <taxon>Kineosporiales</taxon>
        <taxon>Kineosporiaceae</taxon>
        <taxon>Kineosporia</taxon>
    </lineage>
</organism>
<keyword evidence="9" id="KW-0511">Multifunctional enzyme</keyword>
<accession>A0ABS5TCY7</accession>
<evidence type="ECO:0000256" key="6">
    <source>
        <dbReference type="ARBA" id="ARBA00022989"/>
    </source>
</evidence>
<evidence type="ECO:0000256" key="5">
    <source>
        <dbReference type="ARBA" id="ARBA00022692"/>
    </source>
</evidence>
<feature type="transmembrane region" description="Helical" evidence="10">
    <location>
        <begin position="241"/>
        <end position="261"/>
    </location>
</feature>
<proteinExistence type="inferred from homology"/>
<protein>
    <recommendedName>
        <fullName evidence="9">Prepilin leader peptidase/N-methyltransferase</fullName>
        <ecNumber evidence="9">2.1.1.-</ecNumber>
        <ecNumber evidence="9">3.4.23.43</ecNumber>
    </recommendedName>
</protein>
<evidence type="ECO:0000256" key="1">
    <source>
        <dbReference type="ARBA" id="ARBA00004429"/>
    </source>
</evidence>
<keyword evidence="6 10" id="KW-1133">Transmembrane helix</keyword>
<keyword evidence="5 9" id="KW-0812">Transmembrane</keyword>
<comment type="catalytic activity">
    <reaction evidence="9">
        <text>Typically cleaves a -Gly-|-Phe- bond to release an N-terminal, basic peptide of 5-8 residues from type IV prepilin, and then N-methylates the new N-terminal amino group, the methyl donor being S-adenosyl-L-methionine.</text>
        <dbReference type="EC" id="3.4.23.43"/>
    </reaction>
</comment>
<comment type="similarity">
    <text evidence="2 8">Belongs to the peptidase A24 family.</text>
</comment>
<feature type="transmembrane region" description="Helical" evidence="10">
    <location>
        <begin position="209"/>
        <end position="229"/>
    </location>
</feature>
<evidence type="ECO:0000259" key="11">
    <source>
        <dbReference type="Pfam" id="PF01478"/>
    </source>
</evidence>
<evidence type="ECO:0000313" key="14">
    <source>
        <dbReference type="Proteomes" id="UP001197247"/>
    </source>
</evidence>
<keyword evidence="9" id="KW-0808">Transferase</keyword>
<keyword evidence="14" id="KW-1185">Reference proteome</keyword>
<evidence type="ECO:0000256" key="9">
    <source>
        <dbReference type="RuleBase" id="RU003794"/>
    </source>
</evidence>
<dbReference type="RefSeq" id="WP_214155246.1">
    <property type="nucleotide sequence ID" value="NZ_JAHBAY010000003.1"/>
</dbReference>
<feature type="transmembrane region" description="Helical" evidence="10">
    <location>
        <begin position="80"/>
        <end position="100"/>
    </location>
</feature>
<name>A0ABS5TCY7_9ACTN</name>
<evidence type="ECO:0000313" key="13">
    <source>
        <dbReference type="EMBL" id="MBT0768949.1"/>
    </source>
</evidence>
<feature type="transmembrane region" description="Helical" evidence="10">
    <location>
        <begin position="6"/>
        <end position="30"/>
    </location>
</feature>
<evidence type="ECO:0000256" key="2">
    <source>
        <dbReference type="ARBA" id="ARBA00005801"/>
    </source>
</evidence>
<dbReference type="Gene3D" id="1.20.120.1220">
    <property type="match status" value="1"/>
</dbReference>
<evidence type="ECO:0000256" key="10">
    <source>
        <dbReference type="SAM" id="Phobius"/>
    </source>
</evidence>
<dbReference type="EC" id="2.1.1.-" evidence="9"/>
<comment type="caution">
    <text evidence="13">The sequence shown here is derived from an EMBL/GenBank/DDBJ whole genome shotgun (WGS) entry which is preliminary data.</text>
</comment>
<evidence type="ECO:0000256" key="4">
    <source>
        <dbReference type="ARBA" id="ARBA00022519"/>
    </source>
</evidence>
<dbReference type="Pfam" id="PF01478">
    <property type="entry name" value="Peptidase_A24"/>
    <property type="match status" value="1"/>
</dbReference>
<keyword evidence="7 10" id="KW-0472">Membrane</keyword>
<sequence length="267" mass="28824">MTSDPLPLTVLVVVAAGFGLLVGSFLNVVIVRVPQDLSVVTPRSACPTCGEPISGWDNVPVLSWLLLRGRSRCCDERISLLYPVVEAVTGVAFALVVAWKGWSWEILPLLYLAAISIALAVIDYQVHRLPDLITFPSYPVAAILLTVVALAEGEPRRTIGAAVGGVVLWGFYFLLWRVNSRGMGWGDIKLGGILGMYLGWYGWEETAVGAFAAFLTGAVVGIVAMLFFGATRKSAIPFGPFMLAGAWLGLIWGSPLVDWYLRLSGLR</sequence>
<comment type="subcellular location">
    <subcellularLocation>
        <location evidence="1">Cell inner membrane</location>
        <topology evidence="1">Multi-pass membrane protein</topology>
    </subcellularLocation>
    <subcellularLocation>
        <location evidence="9">Cell membrane</location>
        <topology evidence="9">Multi-pass membrane protein</topology>
    </subcellularLocation>
</comment>
<dbReference type="InterPro" id="IPR010627">
    <property type="entry name" value="Prepilin_pept_A24_N"/>
</dbReference>
<keyword evidence="9" id="KW-0489">Methyltransferase</keyword>
<keyword evidence="9" id="KW-0378">Hydrolase</keyword>
<evidence type="ECO:0000259" key="12">
    <source>
        <dbReference type="Pfam" id="PF06750"/>
    </source>
</evidence>
<evidence type="ECO:0000256" key="3">
    <source>
        <dbReference type="ARBA" id="ARBA00022475"/>
    </source>
</evidence>
<dbReference type="Pfam" id="PF06750">
    <property type="entry name" value="A24_N_bact"/>
    <property type="match status" value="1"/>
</dbReference>
<dbReference type="Proteomes" id="UP001197247">
    <property type="component" value="Unassembled WGS sequence"/>
</dbReference>
<evidence type="ECO:0000256" key="7">
    <source>
        <dbReference type="ARBA" id="ARBA00023136"/>
    </source>
</evidence>
<keyword evidence="4" id="KW-0997">Cell inner membrane</keyword>
<evidence type="ECO:0000256" key="8">
    <source>
        <dbReference type="RuleBase" id="RU003793"/>
    </source>
</evidence>
<dbReference type="InterPro" id="IPR014032">
    <property type="entry name" value="Peptidase_A24A_bac"/>
</dbReference>
<dbReference type="InterPro" id="IPR000045">
    <property type="entry name" value="Prepilin_IV_endopep_pep"/>
</dbReference>
<dbReference type="InterPro" id="IPR050882">
    <property type="entry name" value="Prepilin_peptidase/N-MTase"/>
</dbReference>
<dbReference type="PANTHER" id="PTHR30487">
    <property type="entry name" value="TYPE 4 PREPILIN-LIKE PROTEINS LEADER PEPTIDE-PROCESSING ENZYME"/>
    <property type="match status" value="1"/>
</dbReference>
<reference evidence="13 14" key="1">
    <citation type="submission" date="2021-05" db="EMBL/GenBank/DDBJ databases">
        <title>Kineosporia and Streptomyces sp. nov. two new marine actinobacteria isolated from Coral.</title>
        <authorList>
            <person name="Buangrab K."/>
            <person name="Sutthacheep M."/>
            <person name="Yeemin T."/>
            <person name="Harunari E."/>
            <person name="Igarashi Y."/>
            <person name="Kanchanasin P."/>
            <person name="Tanasupawat S."/>
            <person name="Phongsopitanun W."/>
        </authorList>
    </citation>
    <scope>NUCLEOTIDE SEQUENCE [LARGE SCALE GENOMIC DNA]</scope>
    <source>
        <strain evidence="13 14">J2-2</strain>
    </source>
</reference>
<gene>
    <name evidence="13" type="ORF">KIH74_08430</name>
</gene>
<keyword evidence="3" id="KW-1003">Cell membrane</keyword>
<dbReference type="PRINTS" id="PR00864">
    <property type="entry name" value="PREPILNPTASE"/>
</dbReference>